<proteinExistence type="inferred from homology"/>
<reference evidence="5" key="1">
    <citation type="journal article" date="2019" name="Int. J. Syst. Evol. Microbiol.">
        <title>The Global Catalogue of Microorganisms (GCM) 10K type strain sequencing project: providing services to taxonomists for standard genome sequencing and annotation.</title>
        <authorList>
            <consortium name="The Broad Institute Genomics Platform"/>
            <consortium name="The Broad Institute Genome Sequencing Center for Infectious Disease"/>
            <person name="Wu L."/>
            <person name="Ma J."/>
        </authorList>
    </citation>
    <scope>NUCLEOTIDE SEQUENCE [LARGE SCALE GENOMIC DNA]</scope>
    <source>
        <strain evidence="5">CGMCC 1.19032</strain>
    </source>
</reference>
<dbReference type="InterPro" id="IPR036388">
    <property type="entry name" value="WH-like_DNA-bd_sf"/>
</dbReference>
<comment type="caution">
    <text evidence="4">The sequence shown here is derived from an EMBL/GenBank/DDBJ whole genome shotgun (WGS) entry which is preliminary data.</text>
</comment>
<evidence type="ECO:0000256" key="1">
    <source>
        <dbReference type="ARBA" id="ARBA00002486"/>
    </source>
</evidence>
<dbReference type="Proteomes" id="UP001595969">
    <property type="component" value="Unassembled WGS sequence"/>
</dbReference>
<keyword evidence="5" id="KW-1185">Reference proteome</keyword>
<evidence type="ECO:0000256" key="2">
    <source>
        <dbReference type="ARBA" id="ARBA00006479"/>
    </source>
</evidence>
<gene>
    <name evidence="4" type="ORF">ACFO5I_03720</name>
</gene>
<evidence type="ECO:0000256" key="3">
    <source>
        <dbReference type="ARBA" id="ARBA00022629"/>
    </source>
</evidence>
<dbReference type="PANTHER" id="PTHR18964">
    <property type="entry name" value="ROK (REPRESSOR, ORF, KINASE) FAMILY"/>
    <property type="match status" value="1"/>
</dbReference>
<dbReference type="Gene3D" id="3.30.420.40">
    <property type="match status" value="2"/>
</dbReference>
<protein>
    <submittedName>
        <fullName evidence="4">ROK family protein</fullName>
    </submittedName>
</protein>
<dbReference type="PANTHER" id="PTHR18964:SF149">
    <property type="entry name" value="BIFUNCTIONAL UDP-N-ACETYLGLUCOSAMINE 2-EPIMERASE_N-ACETYLMANNOSAMINE KINASE"/>
    <property type="match status" value="1"/>
</dbReference>
<dbReference type="CDD" id="cd24077">
    <property type="entry name" value="ASKHA_ATPase_ROK_SaXylR-like"/>
    <property type="match status" value="1"/>
</dbReference>
<dbReference type="InterPro" id="IPR043129">
    <property type="entry name" value="ATPase_NBD"/>
</dbReference>
<keyword evidence="3" id="KW-0859">Xylose metabolism</keyword>
<dbReference type="SUPFAM" id="SSF53067">
    <property type="entry name" value="Actin-like ATPase domain"/>
    <property type="match status" value="1"/>
</dbReference>
<dbReference type="RefSeq" id="WP_204654130.1">
    <property type="nucleotide sequence ID" value="NZ_JAFBFD010000020.1"/>
</dbReference>
<evidence type="ECO:0000313" key="4">
    <source>
        <dbReference type="EMBL" id="MFC4718852.1"/>
    </source>
</evidence>
<dbReference type="Pfam" id="PF00480">
    <property type="entry name" value="ROK"/>
    <property type="match status" value="1"/>
</dbReference>
<comment type="function">
    <text evidence="1">Transcriptional repressor of xylose-utilizing enzymes.</text>
</comment>
<comment type="similarity">
    <text evidence="2">Belongs to the ROK (NagC/XylR) family.</text>
</comment>
<dbReference type="Gene3D" id="1.10.10.10">
    <property type="entry name" value="Winged helix-like DNA-binding domain superfamily/Winged helix DNA-binding domain"/>
    <property type="match status" value="1"/>
</dbReference>
<sequence>MISSKYTIREQNESLILNHIIKHKEISRADLSIVSSLNKASVSSITKKLMDDHLIIEKRIGEASSRGRKPILLTFSPTAGVAIGLDLGYNYLDAMIAYLDGTEIKRIQRVDTYVSKDNVLAMIEEVVQKLCIDLPKTPHGIVGMTIAIQGQVLNDQIISTTYYDLMAFDLITKLNNTYDFPVSIENEANLSALGEYTFSSEFENMISISLHSGIGAGFVKNGKLEVGNQGYAGQVGHMILFPDGRECPCGNHGCFDQYCSTRVIYQEIGQLKNIEKVNSDVVMQLYQKKDPEVLKMIQKYAEYLAISVNNIIMIQAPEMVIFNSPITKKIPAIVEFIKDYLKNRYAKEVKIMNSPIQWNPVIYGAIAFSIQQFLNIEQLKLMNGDAVMV</sequence>
<accession>A0ABV9MS83</accession>
<dbReference type="InterPro" id="IPR049874">
    <property type="entry name" value="ROK_cs"/>
</dbReference>
<name>A0ABV9MS83_9ENTE</name>
<dbReference type="EMBL" id="JBHSGS010000018">
    <property type="protein sequence ID" value="MFC4718852.1"/>
    <property type="molecule type" value="Genomic_DNA"/>
</dbReference>
<evidence type="ECO:0000313" key="5">
    <source>
        <dbReference type="Proteomes" id="UP001595969"/>
    </source>
</evidence>
<keyword evidence="3" id="KW-0119">Carbohydrate metabolism</keyword>
<dbReference type="InterPro" id="IPR000600">
    <property type="entry name" value="ROK"/>
</dbReference>
<dbReference type="PROSITE" id="PS01125">
    <property type="entry name" value="ROK"/>
    <property type="match status" value="1"/>
</dbReference>
<organism evidence="4 5">
    <name type="scientific">Enterococcus lemanii</name>
    <dbReference type="NCBI Taxonomy" id="1159752"/>
    <lineage>
        <taxon>Bacteria</taxon>
        <taxon>Bacillati</taxon>
        <taxon>Bacillota</taxon>
        <taxon>Bacilli</taxon>
        <taxon>Lactobacillales</taxon>
        <taxon>Enterococcaceae</taxon>
        <taxon>Enterococcus</taxon>
    </lineage>
</organism>
<dbReference type="InterPro" id="IPR036390">
    <property type="entry name" value="WH_DNA-bd_sf"/>
</dbReference>
<dbReference type="SUPFAM" id="SSF46785">
    <property type="entry name" value="Winged helix' DNA-binding domain"/>
    <property type="match status" value="1"/>
</dbReference>